<evidence type="ECO:0000313" key="1">
    <source>
        <dbReference type="EMBL" id="MDA0637089.1"/>
    </source>
</evidence>
<dbReference type="EMBL" id="JAPNNL010000137">
    <property type="protein sequence ID" value="MDA0637089.1"/>
    <property type="molecule type" value="Genomic_DNA"/>
</dbReference>
<sequence length="110" mass="12190">MLTSDDGFREVRGTSRDAELWGLPFAEAPFEAGAEVKIVWRMTGDGPLKVSATGPGGKRAKLVWMEEHGGSNWRRPGHEWGTGWVFPTPGCWKVELSRTRGSGHVWLRVA</sequence>
<evidence type="ECO:0000313" key="2">
    <source>
        <dbReference type="Proteomes" id="UP001144036"/>
    </source>
</evidence>
<proteinExistence type="predicted"/>
<protein>
    <recommendedName>
        <fullName evidence="3">DUF2914 domain-containing protein</fullName>
    </recommendedName>
</protein>
<accession>A0ABT4SIN8</accession>
<name>A0ABT4SIN8_9ACTN</name>
<evidence type="ECO:0008006" key="3">
    <source>
        <dbReference type="Google" id="ProtNLM"/>
    </source>
</evidence>
<reference evidence="1" key="1">
    <citation type="submission" date="2022-11" db="EMBL/GenBank/DDBJ databases">
        <title>Nonomuraea corallina sp. nov., a new species of the genus Nonomuraea isolated from sea side sediment in Thai sea.</title>
        <authorList>
            <person name="Ngamcharungchit C."/>
            <person name="Matsumoto A."/>
            <person name="Suriyachadkun C."/>
            <person name="Panbangred W."/>
            <person name="Inahashi Y."/>
            <person name="Intra B."/>
        </authorList>
    </citation>
    <scope>NUCLEOTIDE SEQUENCE</scope>
    <source>
        <strain evidence="1">MCN248</strain>
    </source>
</reference>
<comment type="caution">
    <text evidence="1">The sequence shown here is derived from an EMBL/GenBank/DDBJ whole genome shotgun (WGS) entry which is preliminary data.</text>
</comment>
<organism evidence="1 2">
    <name type="scientific">Nonomuraea corallina</name>
    <dbReference type="NCBI Taxonomy" id="2989783"/>
    <lineage>
        <taxon>Bacteria</taxon>
        <taxon>Bacillati</taxon>
        <taxon>Actinomycetota</taxon>
        <taxon>Actinomycetes</taxon>
        <taxon>Streptosporangiales</taxon>
        <taxon>Streptosporangiaceae</taxon>
        <taxon>Nonomuraea</taxon>
    </lineage>
</organism>
<dbReference type="RefSeq" id="WP_270158000.1">
    <property type="nucleotide sequence ID" value="NZ_JAPNNL010000137.1"/>
</dbReference>
<gene>
    <name evidence="1" type="ORF">OUY22_27110</name>
</gene>
<dbReference type="Proteomes" id="UP001144036">
    <property type="component" value="Unassembled WGS sequence"/>
</dbReference>
<keyword evidence="2" id="KW-1185">Reference proteome</keyword>